<name>A0A8T9AP72_9HYPH</name>
<dbReference type="AlphaFoldDB" id="A0A8T9AP72"/>
<dbReference type="Proteomes" id="UP000235507">
    <property type="component" value="Unassembled WGS sequence"/>
</dbReference>
<keyword evidence="1" id="KW-0456">Lyase</keyword>
<accession>A0A8T9AP72</accession>
<dbReference type="EMBL" id="PNOT02000218">
    <property type="protein sequence ID" value="TSE07716.1"/>
    <property type="molecule type" value="Genomic_DNA"/>
</dbReference>
<protein>
    <submittedName>
        <fullName evidence="1">Tryptophan synthase subunit alpha</fullName>
        <ecNumber evidence="1">4.2.1.20</ecNumber>
    </submittedName>
</protein>
<evidence type="ECO:0000313" key="2">
    <source>
        <dbReference type="Proteomes" id="UP000235507"/>
    </source>
</evidence>
<sequence>VNAVANVLGPKGEKTADPAEAVATLVSGLAQGVRSARLAAAE</sequence>
<organism evidence="1 2">
    <name type="scientific">Mesorhizobium intechi</name>
    <dbReference type="NCBI Taxonomy" id="537601"/>
    <lineage>
        <taxon>Bacteria</taxon>
        <taxon>Pseudomonadati</taxon>
        <taxon>Pseudomonadota</taxon>
        <taxon>Alphaproteobacteria</taxon>
        <taxon>Hyphomicrobiales</taxon>
        <taxon>Phyllobacteriaceae</taxon>
        <taxon>Mesorhizobium</taxon>
    </lineage>
</organism>
<dbReference type="GO" id="GO:0004834">
    <property type="term" value="F:tryptophan synthase activity"/>
    <property type="evidence" value="ECO:0007669"/>
    <property type="project" value="UniProtKB-EC"/>
</dbReference>
<reference evidence="1" key="1">
    <citation type="submission" date="2019-07" db="EMBL/GenBank/DDBJ databases">
        <title>Mesorhizobum intechiensis sp. nov. isolated from nodules of Lotus tenuis growing in lowlands of the Flooding Pampa, Argentina.</title>
        <authorList>
            <person name="Estrella M.J."/>
            <person name="Torres Tejerizo G.A."/>
            <person name="Cumpa Velazquez L.M."/>
            <person name="Fontana F."/>
            <person name="Hansen L."/>
            <person name="Pistorio M."/>
            <person name="Sannazzaro A.I."/>
        </authorList>
    </citation>
    <scope>NUCLEOTIDE SEQUENCE</scope>
    <source>
        <strain evidence="1">BD68</strain>
    </source>
</reference>
<feature type="non-terminal residue" evidence="1">
    <location>
        <position position="1"/>
    </location>
</feature>
<proteinExistence type="predicted"/>
<keyword evidence="2" id="KW-1185">Reference proteome</keyword>
<evidence type="ECO:0000313" key="1">
    <source>
        <dbReference type="EMBL" id="TSE07716.1"/>
    </source>
</evidence>
<comment type="caution">
    <text evidence="1">The sequence shown here is derived from an EMBL/GenBank/DDBJ whole genome shotgun (WGS) entry which is preliminary data.</text>
</comment>
<dbReference type="EC" id="4.2.1.20" evidence="1"/>
<gene>
    <name evidence="1" type="primary">trpA</name>
    <name evidence="1" type="ORF">C1D09_018380</name>
</gene>